<gene>
    <name evidence="1" type="ORF">Lpp22_2369</name>
</gene>
<comment type="caution">
    <text evidence="1">The sequence shown here is derived from an EMBL/GenBank/DDBJ whole genome shotgun (WGS) entry which is preliminary data.</text>
</comment>
<evidence type="ECO:0000313" key="1">
    <source>
        <dbReference type="EMBL" id="EPC22834.1"/>
    </source>
</evidence>
<evidence type="ECO:0000313" key="2">
    <source>
        <dbReference type="Proteomes" id="UP000014257"/>
    </source>
</evidence>
<reference evidence="1 2" key="1">
    <citation type="journal article" date="2013" name="PLoS ONE">
        <title>Lactobacillus paracasei comparative genomics: towards species pan-genome definition and exploitation of diversity.</title>
        <authorList>
            <person name="Smokvina T."/>
            <person name="Wels M."/>
            <person name="Polka J."/>
            <person name="Chervaux C."/>
            <person name="Brisse S."/>
            <person name="Boekhorst J."/>
            <person name="van Hylckama Vlieg J.E."/>
            <person name="Siezen R.J."/>
        </authorList>
    </citation>
    <scope>NUCLEOTIDE SEQUENCE [LARGE SCALE GENOMIC DNA]</scope>
    <source>
        <strain evidence="1 2">Lpp22</strain>
    </source>
</reference>
<proteinExistence type="predicted"/>
<protein>
    <submittedName>
        <fullName evidence="1">Uncharacterized protein</fullName>
    </submittedName>
</protein>
<dbReference type="Proteomes" id="UP000014257">
    <property type="component" value="Unassembled WGS sequence"/>
</dbReference>
<dbReference type="AlphaFoldDB" id="A0A8E0M4L8"/>
<name>A0A8E0M4L8_LACPA</name>
<organism evidence="1 2">
    <name type="scientific">Lacticaseibacillus paracasei subsp. paracasei Lpp22</name>
    <dbReference type="NCBI Taxonomy" id="1256221"/>
    <lineage>
        <taxon>Bacteria</taxon>
        <taxon>Bacillati</taxon>
        <taxon>Bacillota</taxon>
        <taxon>Bacilli</taxon>
        <taxon>Lactobacillales</taxon>
        <taxon>Lactobacillaceae</taxon>
        <taxon>Lacticaseibacillus</taxon>
    </lineage>
</organism>
<sequence>MIFFVEARASPGRNRSVSGFGRDGWVLAIVTKATYTQVSGLVSAL</sequence>
<dbReference type="EMBL" id="ANMI01000242">
    <property type="protein sequence ID" value="EPC22834.1"/>
    <property type="molecule type" value="Genomic_DNA"/>
</dbReference>
<accession>A0A8E0M4L8</accession>